<dbReference type="EMBL" id="JAUZQE010000018">
    <property type="protein sequence ID" value="MDR4126148.1"/>
    <property type="molecule type" value="Genomic_DNA"/>
</dbReference>
<dbReference type="InterPro" id="IPR050882">
    <property type="entry name" value="Prepilin_peptidase/N-MTase"/>
</dbReference>
<dbReference type="PRINTS" id="PR00864">
    <property type="entry name" value="PREPILNPTASE"/>
</dbReference>
<accession>A0ABU1D6T1</accession>
<organism evidence="5 6">
    <name type="scientific">Yanghanlia caeni</name>
    <dbReference type="NCBI Taxonomy" id="3064283"/>
    <lineage>
        <taxon>Bacteria</taxon>
        <taxon>Pseudomonadati</taxon>
        <taxon>Pseudomonadota</taxon>
        <taxon>Betaproteobacteria</taxon>
        <taxon>Burkholderiales</taxon>
        <taxon>Alcaligenaceae</taxon>
        <taxon>Yanghanlia</taxon>
    </lineage>
</organism>
<evidence type="ECO:0000259" key="4">
    <source>
        <dbReference type="Pfam" id="PF01478"/>
    </source>
</evidence>
<dbReference type="Proteomes" id="UP001232156">
    <property type="component" value="Unassembled WGS sequence"/>
</dbReference>
<evidence type="ECO:0000256" key="3">
    <source>
        <dbReference type="SAM" id="Phobius"/>
    </source>
</evidence>
<feature type="transmembrane region" description="Helical" evidence="3">
    <location>
        <begin position="161"/>
        <end position="193"/>
    </location>
</feature>
<feature type="transmembrane region" description="Helical" evidence="3">
    <location>
        <begin position="45"/>
        <end position="71"/>
    </location>
</feature>
<dbReference type="RefSeq" id="WP_347287097.1">
    <property type="nucleotide sequence ID" value="NZ_JAUZQE010000018.1"/>
</dbReference>
<sequence>MTSGYWVLLALPATALAGVACERIASDYARRIDAGAAVDGATLCAALRAASTTVFLVCAAASLACVVVLILMRALGPLALARAGACMVLLLLALIDARCRVLPDALTQPLMWAGLLLSAAGLGPAPAAALAGAAAGYLFLRGVNAVFVFWRGHEGMGRGDMKLLAALGAWLGWAPLPEVLLAASLGGALVAVLRWGRQAWRATLPFGPFLAAAGGFGLVRGAVVQFPF</sequence>
<dbReference type="PANTHER" id="PTHR30487:SF0">
    <property type="entry name" value="PREPILIN LEADER PEPTIDASE_N-METHYLTRANSFERASE-RELATED"/>
    <property type="match status" value="1"/>
</dbReference>
<gene>
    <name evidence="5" type="ORF">Q8947_09150</name>
</gene>
<evidence type="ECO:0000256" key="2">
    <source>
        <dbReference type="RuleBase" id="RU003793"/>
    </source>
</evidence>
<feature type="transmembrane region" description="Helical" evidence="3">
    <location>
        <begin position="115"/>
        <end position="140"/>
    </location>
</feature>
<reference evidence="5 6" key="1">
    <citation type="submission" date="2023-08" db="EMBL/GenBank/DDBJ databases">
        <title>Alcaligenaceae gen. nov., a novel taxon isolated from the sludge of Yixing Pesticide Factory.</title>
        <authorList>
            <person name="Ruan L."/>
        </authorList>
    </citation>
    <scope>NUCLEOTIDE SEQUENCE [LARGE SCALE GENOMIC DNA]</scope>
    <source>
        <strain evidence="5 6">LG-2</strain>
    </source>
</reference>
<dbReference type="Pfam" id="PF01478">
    <property type="entry name" value="Peptidase_A24"/>
    <property type="match status" value="1"/>
</dbReference>
<comment type="similarity">
    <text evidence="1 2">Belongs to the peptidase A24 family.</text>
</comment>
<dbReference type="GO" id="GO:0016787">
    <property type="term" value="F:hydrolase activity"/>
    <property type="evidence" value="ECO:0007669"/>
    <property type="project" value="UniProtKB-KW"/>
</dbReference>
<keyword evidence="3" id="KW-0812">Transmembrane</keyword>
<dbReference type="PANTHER" id="PTHR30487">
    <property type="entry name" value="TYPE 4 PREPILIN-LIKE PROTEINS LEADER PEPTIDE-PROCESSING ENZYME"/>
    <property type="match status" value="1"/>
</dbReference>
<comment type="caution">
    <text evidence="5">The sequence shown here is derived from an EMBL/GenBank/DDBJ whole genome shotgun (WGS) entry which is preliminary data.</text>
</comment>
<dbReference type="InterPro" id="IPR000045">
    <property type="entry name" value="Prepilin_IV_endopep_pep"/>
</dbReference>
<dbReference type="InterPro" id="IPR014032">
    <property type="entry name" value="Peptidase_A24A_bac"/>
</dbReference>
<name>A0ABU1D6T1_9BURK</name>
<feature type="domain" description="Prepilin type IV endopeptidase peptidase" evidence="4">
    <location>
        <begin position="86"/>
        <end position="192"/>
    </location>
</feature>
<keyword evidence="5" id="KW-0378">Hydrolase</keyword>
<keyword evidence="6" id="KW-1185">Reference proteome</keyword>
<dbReference type="Gene3D" id="1.20.120.1220">
    <property type="match status" value="1"/>
</dbReference>
<proteinExistence type="inferred from homology"/>
<protein>
    <submittedName>
        <fullName evidence="5">A24 family peptidase</fullName>
        <ecNumber evidence="5">3.4.23.-</ecNumber>
    </submittedName>
</protein>
<evidence type="ECO:0000256" key="1">
    <source>
        <dbReference type="ARBA" id="ARBA00005801"/>
    </source>
</evidence>
<feature type="transmembrane region" description="Helical" evidence="3">
    <location>
        <begin position="199"/>
        <end position="219"/>
    </location>
</feature>
<evidence type="ECO:0000313" key="6">
    <source>
        <dbReference type="Proteomes" id="UP001232156"/>
    </source>
</evidence>
<feature type="transmembrane region" description="Helical" evidence="3">
    <location>
        <begin position="78"/>
        <end position="95"/>
    </location>
</feature>
<evidence type="ECO:0000313" key="5">
    <source>
        <dbReference type="EMBL" id="MDR4126148.1"/>
    </source>
</evidence>
<keyword evidence="3" id="KW-1133">Transmembrane helix</keyword>
<keyword evidence="3" id="KW-0472">Membrane</keyword>
<dbReference type="EC" id="3.4.23.-" evidence="5"/>